<reference evidence="5" key="1">
    <citation type="submission" date="2023-10" db="EMBL/GenBank/DDBJ databases">
        <authorList>
            <person name="Chen Y."/>
            <person name="Shah S."/>
            <person name="Dougan E. K."/>
            <person name="Thang M."/>
            <person name="Chan C."/>
        </authorList>
    </citation>
    <scope>NUCLEOTIDE SEQUENCE [LARGE SCALE GENOMIC DNA]</scope>
</reference>
<evidence type="ECO:0000256" key="1">
    <source>
        <dbReference type="SAM" id="Coils"/>
    </source>
</evidence>
<feature type="compositionally biased region" description="Basic and acidic residues" evidence="2">
    <location>
        <begin position="649"/>
        <end position="689"/>
    </location>
</feature>
<evidence type="ECO:0000256" key="2">
    <source>
        <dbReference type="SAM" id="MobiDB-lite"/>
    </source>
</evidence>
<protein>
    <recommendedName>
        <fullName evidence="4">Dynamin N-terminal domain-containing protein</fullName>
    </recommendedName>
</protein>
<feature type="coiled-coil region" evidence="1">
    <location>
        <begin position="1110"/>
        <end position="1144"/>
    </location>
</feature>
<feature type="domain" description="Dynamin N-terminal" evidence="4">
    <location>
        <begin position="863"/>
        <end position="1003"/>
    </location>
</feature>
<dbReference type="Pfam" id="PF00350">
    <property type="entry name" value="Dynamin_N"/>
    <property type="match status" value="1"/>
</dbReference>
<dbReference type="SUPFAM" id="SSF52540">
    <property type="entry name" value="P-loop containing nucleoside triphosphate hydrolases"/>
    <property type="match status" value="1"/>
</dbReference>
<sequence length="1391" mass="148672">MGFMSDRHEVSLDKCEKNEVGQAGVVSELRREAPEFVPLRGMIMTTICLVLRVVLAVRTFLLLRTFLVLRNFLVLRIFSGVLLIFLVVRIFDQVVGIFLVLRFFLSVWVFQVLLTFLFVRMFFLVLRIFLVVLILSGVSRIIIDARIFSVLRVFSEVLLILRIFDQAAVIFLVLRFFLVVPVFLVLRSFLFVRMFFLLFVPILMRSSFVPFLLTSFVPFDSWQRNNCRLASPCGDADQCDCECEPIECPTGEPAAEPDDVKDLWKAAAFGGMCLGVWYDDDDDDDVWHARLLIYPRVGKWRFLTPDLDSCEKDVSCQDDQDGPSWSIVLDDARQDCSGPEWKCSACGCQEWYWNSVAEKRCHVCGHTSTARSQAEATSAALERPAAAASSELSECAALPLKSAALAAIAGGRDDDNDDEDPPLARPAALGSRPHGARAASPGRLRVAAVPKKRALPAGHAQAKLARVAQAAGAAQSAQQPSTAAATQPPSVAPAAGGRPRTQPPAPAQPPGATLAAAARPPAVTPPRGAAAPSTEDFPAPSTRLVGCAAADRTRPSGVQPSVASAARPPCQALGEQHRAPGDLLAAAQRPAPRPVVASPARARPTVVAPREKPAAGAPAMPPPAAARAQQPGQAPGTLQPGQALAAAAVEERRAAEQPREERRAVEEKERRRAAEREERLAAEEGRGEEEQSAPAAELGSGGPRGLCRAEGRGAGGQGALQDGPDWARRPTGTALPKQPPPVNPPRAAAQRPPRFFAVPCLGRGPRSGPPGATLKKCPGPAPKTPPRSPPKAQAVPPVPPTPPSGSVSAAASSKAAMAASVAEEWGELARRLARGAAGGARAGAGSGKDKLGIVDFPMPQFILLGKQSVGKSRLIEALAGETFNFVSGTLGSRRPTVLEFRNVAGAGASKWFVRDKATNQWDEHTVAEVMVKIGQAHEELGETVSTDPCWVRIESPGCVDMQIVDLPGFRDFSIDDSKKELSRKIEELNKGFMSDARNVMLCVAAGGLASGAVRRPRGRSTRSHEVALVGTLGLEQPWPSRMGPKKPPSGHSKQRAAWSQPWYCRFCWAPSGERWWNHVDLLACKKCQRSKGQCFHSNRVPHEPSVSTQGKAAAAEMRKLQAELKEAKSELVQARAEAKEGKAATATKPDPFGMDVDSSMAQLGAEVAALREKHAAELAQLRAKQMGQKPLPVQMQRLSQQITGLERKAEGKREVMAKLLGQLRELQAQHDEAAASLGSIQSEIAVLEAQRTEVAVQFPQPTTVVEGVKASLDSVLPSVQMSVEQMVQVLGTFGADEETARDLHRAAGRVREAAVKAQAERQAELERQQAEAARAAGPPAGGAAPGTPEPAVAPPAATRGFRLPAAAGVGAVSPGVLKAFLQAMGQTVPPD</sequence>
<proteinExistence type="predicted"/>
<feature type="compositionally biased region" description="Low complexity" evidence="2">
    <location>
        <begin position="625"/>
        <end position="636"/>
    </location>
</feature>
<feature type="compositionally biased region" description="Low complexity" evidence="2">
    <location>
        <begin position="471"/>
        <end position="500"/>
    </location>
</feature>
<gene>
    <name evidence="5" type="ORF">PCOR1329_LOCUS47521</name>
</gene>
<dbReference type="InterPro" id="IPR022812">
    <property type="entry name" value="Dynamin"/>
</dbReference>
<accession>A0ABN9UDD0</accession>
<feature type="compositionally biased region" description="Low complexity" evidence="2">
    <location>
        <begin position="587"/>
        <end position="618"/>
    </location>
</feature>
<feature type="compositionally biased region" description="Pro residues" evidence="2">
    <location>
        <begin position="779"/>
        <end position="789"/>
    </location>
</feature>
<keyword evidence="3" id="KW-1133">Transmembrane helix</keyword>
<feature type="region of interest" description="Disordered" evidence="2">
    <location>
        <begin position="411"/>
        <end position="443"/>
    </location>
</feature>
<feature type="region of interest" description="Disordered" evidence="2">
    <location>
        <begin position="587"/>
        <end position="810"/>
    </location>
</feature>
<dbReference type="PANTHER" id="PTHR13361">
    <property type="entry name" value="WW DOMAIN-BINDING PROTEIN 11"/>
    <property type="match status" value="1"/>
</dbReference>
<feature type="region of interest" description="Disordered" evidence="2">
    <location>
        <begin position="1317"/>
        <end position="1356"/>
    </location>
</feature>
<evidence type="ECO:0000259" key="4">
    <source>
        <dbReference type="Pfam" id="PF00350"/>
    </source>
</evidence>
<dbReference type="Gene3D" id="3.40.50.300">
    <property type="entry name" value="P-loop containing nucleotide triphosphate hydrolases"/>
    <property type="match status" value="1"/>
</dbReference>
<dbReference type="Proteomes" id="UP001189429">
    <property type="component" value="Unassembled WGS sequence"/>
</dbReference>
<evidence type="ECO:0000313" key="6">
    <source>
        <dbReference type="Proteomes" id="UP001189429"/>
    </source>
</evidence>
<feature type="transmembrane region" description="Helical" evidence="3">
    <location>
        <begin position="73"/>
        <end position="91"/>
    </location>
</feature>
<feature type="coiled-coil region" evidence="1">
    <location>
        <begin position="1195"/>
        <end position="1243"/>
    </location>
</feature>
<dbReference type="PRINTS" id="PR00195">
    <property type="entry name" value="DYNAMIN"/>
</dbReference>
<feature type="transmembrane region" description="Helical" evidence="3">
    <location>
        <begin position="97"/>
        <end position="119"/>
    </location>
</feature>
<evidence type="ECO:0000256" key="3">
    <source>
        <dbReference type="SAM" id="Phobius"/>
    </source>
</evidence>
<feature type="transmembrane region" description="Helical" evidence="3">
    <location>
        <begin position="124"/>
        <end position="143"/>
    </location>
</feature>
<feature type="transmembrane region" description="Helical" evidence="3">
    <location>
        <begin position="163"/>
        <end position="186"/>
    </location>
</feature>
<keyword evidence="3" id="KW-0812">Transmembrane</keyword>
<dbReference type="PANTHER" id="PTHR13361:SF1">
    <property type="entry name" value="WW DOMAIN-BINDING PROTEIN 11"/>
    <property type="match status" value="1"/>
</dbReference>
<keyword evidence="3" id="KW-0472">Membrane</keyword>
<evidence type="ECO:0000313" key="5">
    <source>
        <dbReference type="EMBL" id="CAK0857389.1"/>
    </source>
</evidence>
<feature type="region of interest" description="Disordered" evidence="2">
    <location>
        <begin position="471"/>
        <end position="541"/>
    </location>
</feature>
<keyword evidence="1" id="KW-0175">Coiled coil</keyword>
<dbReference type="EMBL" id="CAUYUJ010015726">
    <property type="protein sequence ID" value="CAK0857389.1"/>
    <property type="molecule type" value="Genomic_DNA"/>
</dbReference>
<keyword evidence="6" id="KW-1185">Reference proteome</keyword>
<name>A0ABN9UDD0_9DINO</name>
<feature type="compositionally biased region" description="Low complexity" evidence="2">
    <location>
        <begin position="745"/>
        <end position="759"/>
    </location>
</feature>
<comment type="caution">
    <text evidence="5">The sequence shown here is derived from an EMBL/GenBank/DDBJ whole genome shotgun (WGS) entry which is preliminary data.</text>
</comment>
<dbReference type="InterPro" id="IPR027417">
    <property type="entry name" value="P-loop_NTPase"/>
</dbReference>
<feature type="transmembrane region" description="Helical" evidence="3">
    <location>
        <begin position="195"/>
        <end position="219"/>
    </location>
</feature>
<feature type="compositionally biased region" description="Basic and acidic residues" evidence="2">
    <location>
        <begin position="1317"/>
        <end position="1329"/>
    </location>
</feature>
<dbReference type="InterPro" id="IPR045063">
    <property type="entry name" value="Dynamin_N"/>
</dbReference>
<feature type="compositionally biased region" description="Low complexity" evidence="2">
    <location>
        <begin position="510"/>
        <end position="532"/>
    </location>
</feature>
<feature type="transmembrane region" description="Helical" evidence="3">
    <location>
        <begin position="41"/>
        <end position="61"/>
    </location>
</feature>
<organism evidence="5 6">
    <name type="scientific">Prorocentrum cordatum</name>
    <dbReference type="NCBI Taxonomy" id="2364126"/>
    <lineage>
        <taxon>Eukaryota</taxon>
        <taxon>Sar</taxon>
        <taxon>Alveolata</taxon>
        <taxon>Dinophyceae</taxon>
        <taxon>Prorocentrales</taxon>
        <taxon>Prorocentraceae</taxon>
        <taxon>Prorocentrum</taxon>
    </lineage>
</organism>